<evidence type="ECO:0000313" key="1">
    <source>
        <dbReference type="WBParaSite" id="MCU_009859-RA"/>
    </source>
</evidence>
<reference evidence="1" key="1">
    <citation type="submission" date="2019-11" db="UniProtKB">
        <authorList>
            <consortium name="WormBaseParasite"/>
        </authorList>
    </citation>
    <scope>IDENTIFICATION</scope>
</reference>
<accession>A0A5K3FMQ6</accession>
<dbReference type="AlphaFoldDB" id="A0A5K3FMQ6"/>
<name>A0A5K3FMQ6_MESCO</name>
<organism evidence="1">
    <name type="scientific">Mesocestoides corti</name>
    <name type="common">Flatworm</name>
    <dbReference type="NCBI Taxonomy" id="53468"/>
    <lineage>
        <taxon>Eukaryota</taxon>
        <taxon>Metazoa</taxon>
        <taxon>Spiralia</taxon>
        <taxon>Lophotrochozoa</taxon>
        <taxon>Platyhelminthes</taxon>
        <taxon>Cestoda</taxon>
        <taxon>Eucestoda</taxon>
        <taxon>Cyclophyllidea</taxon>
        <taxon>Mesocestoididae</taxon>
        <taxon>Mesocestoides</taxon>
    </lineage>
</organism>
<sequence>MRMNQRLPKQGQTGPLHRGLFTVPVGATTTRGGDRLVVRAGLTAAITQRNMLRQVCVKAPITSPNCCREDTATKRQANKLACHPHPPLPAEPCCHASPPPGVLTGVPLGCSTAPLLRGSPSSRTPPSICVLYLRLPSSCFSPLSPQCRSLELLRLISNFPTRK</sequence>
<dbReference type="WBParaSite" id="MCU_009859-RA">
    <property type="protein sequence ID" value="MCU_009859-RA"/>
    <property type="gene ID" value="MCU_009859"/>
</dbReference>
<protein>
    <submittedName>
        <fullName evidence="1">Uncharacterized protein</fullName>
    </submittedName>
</protein>
<proteinExistence type="predicted"/>